<feature type="region of interest" description="Disordered" evidence="1">
    <location>
        <begin position="1"/>
        <end position="46"/>
    </location>
</feature>
<gene>
    <name evidence="2" type="ORF">R1sor_011824</name>
</gene>
<accession>A0ABD3I2D8</accession>
<organism evidence="2 3">
    <name type="scientific">Riccia sorocarpa</name>
    <dbReference type="NCBI Taxonomy" id="122646"/>
    <lineage>
        <taxon>Eukaryota</taxon>
        <taxon>Viridiplantae</taxon>
        <taxon>Streptophyta</taxon>
        <taxon>Embryophyta</taxon>
        <taxon>Marchantiophyta</taxon>
        <taxon>Marchantiopsida</taxon>
        <taxon>Marchantiidae</taxon>
        <taxon>Marchantiales</taxon>
        <taxon>Ricciaceae</taxon>
        <taxon>Riccia</taxon>
    </lineage>
</organism>
<protein>
    <submittedName>
        <fullName evidence="2">Uncharacterized protein</fullName>
    </submittedName>
</protein>
<comment type="caution">
    <text evidence="2">The sequence shown here is derived from an EMBL/GenBank/DDBJ whole genome shotgun (WGS) entry which is preliminary data.</text>
</comment>
<evidence type="ECO:0000256" key="1">
    <source>
        <dbReference type="SAM" id="MobiDB-lite"/>
    </source>
</evidence>
<feature type="compositionally biased region" description="Acidic residues" evidence="1">
    <location>
        <begin position="25"/>
        <end position="41"/>
    </location>
</feature>
<dbReference type="Proteomes" id="UP001633002">
    <property type="component" value="Unassembled WGS sequence"/>
</dbReference>
<evidence type="ECO:0000313" key="2">
    <source>
        <dbReference type="EMBL" id="KAL3697748.1"/>
    </source>
</evidence>
<sequence length="155" mass="17324">MVREIVGMVMTPRPTQAKKENGNGSDDDEDEDDVEVDEANVDEPKRMDFVKVEKRVRTTGGGSTGTIRYCTGQAGIEDAETSAYLMRVNIEKEEALLEKPAAKEEKNPAAWGSEMPDDLVLDKLRAALKKGEQREPLNFIYVSAMVKLNIHRLQI</sequence>
<proteinExistence type="predicted"/>
<dbReference type="AlphaFoldDB" id="A0ABD3I2D8"/>
<evidence type="ECO:0000313" key="3">
    <source>
        <dbReference type="Proteomes" id="UP001633002"/>
    </source>
</evidence>
<keyword evidence="3" id="KW-1185">Reference proteome</keyword>
<name>A0ABD3I2D8_9MARC</name>
<reference evidence="2 3" key="1">
    <citation type="submission" date="2024-09" db="EMBL/GenBank/DDBJ databases">
        <title>Chromosome-scale assembly of Riccia sorocarpa.</title>
        <authorList>
            <person name="Paukszto L."/>
        </authorList>
    </citation>
    <scope>NUCLEOTIDE SEQUENCE [LARGE SCALE GENOMIC DNA]</scope>
    <source>
        <strain evidence="2">LP-2024</strain>
        <tissue evidence="2">Aerial parts of the thallus</tissue>
    </source>
</reference>
<dbReference type="EMBL" id="JBJQOH010000002">
    <property type="protein sequence ID" value="KAL3697748.1"/>
    <property type="molecule type" value="Genomic_DNA"/>
</dbReference>